<dbReference type="InterPro" id="IPR020556">
    <property type="entry name" value="Amidase_CS"/>
</dbReference>
<proteinExistence type="predicted"/>
<evidence type="ECO:0000259" key="1">
    <source>
        <dbReference type="Pfam" id="PF01425"/>
    </source>
</evidence>
<evidence type="ECO:0000313" key="2">
    <source>
        <dbReference type="EMBL" id="MDP5228288.1"/>
    </source>
</evidence>
<keyword evidence="3" id="KW-1185">Reference proteome</keyword>
<dbReference type="SUPFAM" id="SSF75304">
    <property type="entry name" value="Amidase signature (AS) enzymes"/>
    <property type="match status" value="1"/>
</dbReference>
<reference evidence="2 3" key="1">
    <citation type="submission" date="2023-08" db="EMBL/GenBank/DDBJ databases">
        <title>Arthrobacter horti sp. nov., isolated from forest soil.</title>
        <authorList>
            <person name="Park M."/>
        </authorList>
    </citation>
    <scope>NUCLEOTIDE SEQUENCE [LARGE SCALE GENOMIC DNA]</scope>
    <source>
        <strain evidence="2 3">YJM1</strain>
    </source>
</reference>
<dbReference type="PROSITE" id="PS00571">
    <property type="entry name" value="AMIDASES"/>
    <property type="match status" value="1"/>
</dbReference>
<dbReference type="InterPro" id="IPR000120">
    <property type="entry name" value="Amidase"/>
</dbReference>
<evidence type="ECO:0000313" key="3">
    <source>
        <dbReference type="Proteomes" id="UP001232725"/>
    </source>
</evidence>
<dbReference type="Proteomes" id="UP001232725">
    <property type="component" value="Unassembled WGS sequence"/>
</dbReference>
<organism evidence="2 3">
    <name type="scientific">Arthrobacter horti</name>
    <dbReference type="NCBI Taxonomy" id="3068273"/>
    <lineage>
        <taxon>Bacteria</taxon>
        <taxon>Bacillati</taxon>
        <taxon>Actinomycetota</taxon>
        <taxon>Actinomycetes</taxon>
        <taxon>Micrococcales</taxon>
        <taxon>Micrococcaceae</taxon>
        <taxon>Arthrobacter</taxon>
    </lineage>
</organism>
<dbReference type="InterPro" id="IPR036928">
    <property type="entry name" value="AS_sf"/>
</dbReference>
<sequence length="476" mass="50156">MMNELVYTDAVKLASLLHSGEVSAVEVLEAHLEQIDTVNPLVNAVVTLDEEGARAAAVEADRKRQAGEPLCPLHGLPISFKDTASTAGMRTTFGHPRTQDFVPAVNDLHVQRILDAGAIRLGKTNVPEHAAGSHTFNRVFGVTRNPYDLSKSAGGSSGGAAAALASGFQPIADGSDMGGSLRNPASFCNVVGLRPTPGMVPNTDGANVFFPLAVNGPMGRTAADTALLFSVMSGQAADDPFSSFPAEASGLGGEPKLEDLAGLRIAFAPTLGGRVPVEREVLDVIEAQAAALSAAGAVVELACPDLDGSEEAFRTLRAAAMDAAWGDDLAADPELFNHFLAWNIREGARLTGRDVYRAEETMTRLIRGAAEFFTRYDLVIAPASQVVPFDADLEYPTEIEGHRLETYLDWMRAPYLFTPLGLPALSVPAGFTPAGLPVGLQMIGARGSDARLLHLASSFEKLSLCSTIRPQGVAVL</sequence>
<dbReference type="EMBL" id="JAVALS010000012">
    <property type="protein sequence ID" value="MDP5228288.1"/>
    <property type="molecule type" value="Genomic_DNA"/>
</dbReference>
<dbReference type="PANTHER" id="PTHR11895">
    <property type="entry name" value="TRANSAMIDASE"/>
    <property type="match status" value="1"/>
</dbReference>
<dbReference type="Pfam" id="PF01425">
    <property type="entry name" value="Amidase"/>
    <property type="match status" value="1"/>
</dbReference>
<feature type="domain" description="Amidase" evidence="1">
    <location>
        <begin position="26"/>
        <end position="453"/>
    </location>
</feature>
<dbReference type="PANTHER" id="PTHR11895:SF76">
    <property type="entry name" value="INDOLEACETAMIDE HYDROLASE"/>
    <property type="match status" value="1"/>
</dbReference>
<dbReference type="RefSeq" id="WP_305997331.1">
    <property type="nucleotide sequence ID" value="NZ_JAVALS010000012.1"/>
</dbReference>
<dbReference type="InterPro" id="IPR023631">
    <property type="entry name" value="Amidase_dom"/>
</dbReference>
<accession>A0ABT9IRU6</accession>
<comment type="caution">
    <text evidence="2">The sequence shown here is derived from an EMBL/GenBank/DDBJ whole genome shotgun (WGS) entry which is preliminary data.</text>
</comment>
<gene>
    <name evidence="2" type="ORF">Q9R02_14080</name>
</gene>
<dbReference type="Gene3D" id="3.90.1300.10">
    <property type="entry name" value="Amidase signature (AS) domain"/>
    <property type="match status" value="1"/>
</dbReference>
<protein>
    <submittedName>
        <fullName evidence="2">Amidase family protein</fullName>
    </submittedName>
</protein>
<name>A0ABT9IRU6_9MICC</name>